<keyword evidence="1" id="KW-0472">Membrane</keyword>
<evidence type="ECO:0000313" key="2">
    <source>
        <dbReference type="EMBL" id="KNZ54395.1"/>
    </source>
</evidence>
<evidence type="ECO:0000313" key="3">
    <source>
        <dbReference type="Proteomes" id="UP000037035"/>
    </source>
</evidence>
<name>A0A0L6V2M6_9BASI</name>
<comment type="caution">
    <text evidence="2">The sequence shown here is derived from an EMBL/GenBank/DDBJ whole genome shotgun (WGS) entry which is preliminary data.</text>
</comment>
<proteinExistence type="predicted"/>
<keyword evidence="1" id="KW-0812">Transmembrane</keyword>
<evidence type="ECO:0000256" key="1">
    <source>
        <dbReference type="SAM" id="Phobius"/>
    </source>
</evidence>
<keyword evidence="3" id="KW-1185">Reference proteome</keyword>
<feature type="transmembrane region" description="Helical" evidence="1">
    <location>
        <begin position="45"/>
        <end position="65"/>
    </location>
</feature>
<accession>A0A0L6V2M6</accession>
<dbReference type="VEuPathDB" id="FungiDB:VP01_2959g3"/>
<reference evidence="2 3" key="1">
    <citation type="submission" date="2015-08" db="EMBL/GenBank/DDBJ databases">
        <title>Next Generation Sequencing and Analysis of the Genome of Puccinia sorghi L Schw, the Causal Agent of Maize Common Rust.</title>
        <authorList>
            <person name="Rochi L."/>
            <person name="Burguener G."/>
            <person name="Darino M."/>
            <person name="Turjanski A."/>
            <person name="Kreff E."/>
            <person name="Dieguez M.J."/>
            <person name="Sacco F."/>
        </authorList>
    </citation>
    <scope>NUCLEOTIDE SEQUENCE [LARGE SCALE GENOMIC DNA]</scope>
    <source>
        <strain evidence="2 3">RO10H11247</strain>
    </source>
</reference>
<dbReference type="EMBL" id="LAVV01007900">
    <property type="protein sequence ID" value="KNZ54395.1"/>
    <property type="molecule type" value="Genomic_DNA"/>
</dbReference>
<sequence>MFFFLPSPTPLSLSKKRDKNTKTKSQSVRQFLVWRCNNLFPKKITWYRVLSFGFLPAFFVLRMHTSSSFLVSFTHRFLSLFLIVSCLFFCLFCFCFFLFFFREFLFRVAFNFDPLCASLFVDYRGFFFVFRSCHDNYKLSDYLIRIPTSHLPGGQLNFLWFFQFLGEEVFSFFPDNLIKYGDPFIGKPKKRTTVFKNQILTKIKAVLDYNVCFSKTMMLIQEGPPRILLPHHSKNPPFDISIWQMLHVNSQLTGSCGSIASDHKPFGEGGSPKSGFSVQGLLVCSTDPPNPTILISKLCLLKFTSGGNCEKLKKKIEEKNKIQEKNTRRTLELSKNFVMGVWVHINDVKKNVGNLYNSCILHNMFKVSLNAHDFLSIDGISGQGVQSFTGFYPHVVCGKNTSHITQYSDSTSKITTSHHLKYFSNSTGSTNTLATHPKFSYFHYMRQSKSMRFSKIFFYYRLRNCHLLLYLQEMYNVYTEYPQIPALYPDKLPLLQIFLLHHQMYPQILSSHLNFKRSSSLSVESSTLEVKSKTHFSMMSFYLFSTYYLTLNLSMAINNPLLLILFIFLCIHSSLLQIDLLHSLQKKLDQLNVVDMQHAPAKLPFKLHMFAHV</sequence>
<feature type="transmembrane region" description="Helical" evidence="1">
    <location>
        <begin position="77"/>
        <end position="101"/>
    </location>
</feature>
<protein>
    <submittedName>
        <fullName evidence="2">Uncharacterized protein</fullName>
    </submittedName>
</protein>
<dbReference type="Proteomes" id="UP000037035">
    <property type="component" value="Unassembled WGS sequence"/>
</dbReference>
<organism evidence="2 3">
    <name type="scientific">Puccinia sorghi</name>
    <dbReference type="NCBI Taxonomy" id="27349"/>
    <lineage>
        <taxon>Eukaryota</taxon>
        <taxon>Fungi</taxon>
        <taxon>Dikarya</taxon>
        <taxon>Basidiomycota</taxon>
        <taxon>Pucciniomycotina</taxon>
        <taxon>Pucciniomycetes</taxon>
        <taxon>Pucciniales</taxon>
        <taxon>Pucciniaceae</taxon>
        <taxon>Puccinia</taxon>
    </lineage>
</organism>
<gene>
    <name evidence="2" type="ORF">VP01_2959g3</name>
</gene>
<keyword evidence="1" id="KW-1133">Transmembrane helix</keyword>
<dbReference type="AlphaFoldDB" id="A0A0L6V2M6"/>